<gene>
    <name evidence="2" type="ORF">IAA62_04345</name>
</gene>
<proteinExistence type="predicted"/>
<feature type="region of interest" description="Disordered" evidence="1">
    <location>
        <begin position="54"/>
        <end position="81"/>
    </location>
</feature>
<name>A0A9D1SYJ4_9FIRM</name>
<feature type="compositionally biased region" description="Acidic residues" evidence="1">
    <location>
        <begin position="71"/>
        <end position="81"/>
    </location>
</feature>
<dbReference type="AlphaFoldDB" id="A0A9D1SYJ4"/>
<evidence type="ECO:0000256" key="1">
    <source>
        <dbReference type="SAM" id="MobiDB-lite"/>
    </source>
</evidence>
<reference evidence="2" key="1">
    <citation type="submission" date="2020-10" db="EMBL/GenBank/DDBJ databases">
        <authorList>
            <person name="Gilroy R."/>
        </authorList>
    </citation>
    <scope>NUCLEOTIDE SEQUENCE</scope>
    <source>
        <strain evidence="2">CHK186-9395</strain>
    </source>
</reference>
<evidence type="ECO:0000313" key="2">
    <source>
        <dbReference type="EMBL" id="HIV01763.1"/>
    </source>
</evidence>
<protein>
    <submittedName>
        <fullName evidence="2">Uncharacterized protein</fullName>
    </submittedName>
</protein>
<reference evidence="2" key="2">
    <citation type="journal article" date="2021" name="PeerJ">
        <title>Extensive microbial diversity within the chicken gut microbiome revealed by metagenomics and culture.</title>
        <authorList>
            <person name="Gilroy R."/>
            <person name="Ravi A."/>
            <person name="Getino M."/>
            <person name="Pursley I."/>
            <person name="Horton D.L."/>
            <person name="Alikhan N.F."/>
            <person name="Baker D."/>
            <person name="Gharbi K."/>
            <person name="Hall N."/>
            <person name="Watson M."/>
            <person name="Adriaenssens E.M."/>
            <person name="Foster-Nyarko E."/>
            <person name="Jarju S."/>
            <person name="Secka A."/>
            <person name="Antonio M."/>
            <person name="Oren A."/>
            <person name="Chaudhuri R.R."/>
            <person name="La Ragione R."/>
            <person name="Hildebrand F."/>
            <person name="Pallen M.J."/>
        </authorList>
    </citation>
    <scope>NUCLEOTIDE SEQUENCE</scope>
    <source>
        <strain evidence="2">CHK186-9395</strain>
    </source>
</reference>
<dbReference type="EMBL" id="DVOJ01000015">
    <property type="protein sequence ID" value="HIV01763.1"/>
    <property type="molecule type" value="Genomic_DNA"/>
</dbReference>
<accession>A0A9D1SYJ4</accession>
<dbReference type="Proteomes" id="UP000886861">
    <property type="component" value="Unassembled WGS sequence"/>
</dbReference>
<organism evidence="2 3">
    <name type="scientific">Candidatus Caccopulliclostridium gallistercoris</name>
    <dbReference type="NCBI Taxonomy" id="2840719"/>
    <lineage>
        <taxon>Bacteria</taxon>
        <taxon>Bacillati</taxon>
        <taxon>Bacillota</taxon>
        <taxon>Clostridia</taxon>
        <taxon>Candidatus Caccopulliclostridium</taxon>
    </lineage>
</organism>
<sequence>MGFLDFLFGFSKPKDKKKQHDFNWETHCESCGELLEDCTCDWQAQSKQDISQSFWGENKKGNNKTSFDEFNSLDDGNDEAF</sequence>
<comment type="caution">
    <text evidence="2">The sequence shown here is derived from an EMBL/GenBank/DDBJ whole genome shotgun (WGS) entry which is preliminary data.</text>
</comment>
<evidence type="ECO:0000313" key="3">
    <source>
        <dbReference type="Proteomes" id="UP000886861"/>
    </source>
</evidence>